<feature type="region of interest" description="Disordered" evidence="1">
    <location>
        <begin position="816"/>
        <end position="852"/>
    </location>
</feature>
<feature type="compositionally biased region" description="Polar residues" evidence="1">
    <location>
        <begin position="931"/>
        <end position="941"/>
    </location>
</feature>
<name>A0A8T0FCI6_ARGBR</name>
<gene>
    <name evidence="2" type="ORF">HNY73_009591</name>
</gene>
<dbReference type="PANTHER" id="PTHR24258">
    <property type="entry name" value="SERINE PROTEASE-RELATED"/>
    <property type="match status" value="1"/>
</dbReference>
<organism evidence="2 3">
    <name type="scientific">Argiope bruennichi</name>
    <name type="common">Wasp spider</name>
    <name type="synonym">Aranea bruennichi</name>
    <dbReference type="NCBI Taxonomy" id="94029"/>
    <lineage>
        <taxon>Eukaryota</taxon>
        <taxon>Metazoa</taxon>
        <taxon>Ecdysozoa</taxon>
        <taxon>Arthropoda</taxon>
        <taxon>Chelicerata</taxon>
        <taxon>Arachnida</taxon>
        <taxon>Araneae</taxon>
        <taxon>Araneomorphae</taxon>
        <taxon>Entelegynae</taxon>
        <taxon>Araneoidea</taxon>
        <taxon>Araneidae</taxon>
        <taxon>Argiope</taxon>
    </lineage>
</organism>
<feature type="region of interest" description="Disordered" evidence="1">
    <location>
        <begin position="904"/>
        <end position="941"/>
    </location>
</feature>
<feature type="region of interest" description="Disordered" evidence="1">
    <location>
        <begin position="151"/>
        <end position="182"/>
    </location>
</feature>
<evidence type="ECO:0000256" key="1">
    <source>
        <dbReference type="SAM" id="MobiDB-lite"/>
    </source>
</evidence>
<protein>
    <recommendedName>
        <fullName evidence="4">EGF-like domain-containing protein</fullName>
    </recommendedName>
</protein>
<feature type="compositionally biased region" description="Low complexity" evidence="1">
    <location>
        <begin position="822"/>
        <end position="833"/>
    </location>
</feature>
<reference evidence="2" key="2">
    <citation type="submission" date="2020-06" db="EMBL/GenBank/DDBJ databases">
        <authorList>
            <person name="Sheffer M."/>
        </authorList>
    </citation>
    <scope>NUCLEOTIDE SEQUENCE</scope>
</reference>
<feature type="compositionally biased region" description="Polar residues" evidence="1">
    <location>
        <begin position="461"/>
        <end position="475"/>
    </location>
</feature>
<dbReference type="AlphaFoldDB" id="A0A8T0FCI6"/>
<reference evidence="2" key="1">
    <citation type="journal article" date="2020" name="bioRxiv">
        <title>Chromosome-level reference genome of the European wasp spider Argiope bruennichi: a resource for studies on range expansion and evolutionary adaptation.</title>
        <authorList>
            <person name="Sheffer M.M."/>
            <person name="Hoppe A."/>
            <person name="Krehenwinkel H."/>
            <person name="Uhl G."/>
            <person name="Kuss A.W."/>
            <person name="Jensen L."/>
            <person name="Jensen C."/>
            <person name="Gillespie R.G."/>
            <person name="Hoff K.J."/>
            <person name="Prost S."/>
        </authorList>
    </citation>
    <scope>NUCLEOTIDE SEQUENCE</scope>
</reference>
<dbReference type="EMBL" id="JABXBU010000015">
    <property type="protein sequence ID" value="KAF8788055.1"/>
    <property type="molecule type" value="Genomic_DNA"/>
</dbReference>
<dbReference type="PANTHER" id="PTHR24258:SF116">
    <property type="entry name" value="FI16631P1-RELATED"/>
    <property type="match status" value="1"/>
</dbReference>
<feature type="compositionally biased region" description="Basic and acidic residues" evidence="1">
    <location>
        <begin position="834"/>
        <end position="846"/>
    </location>
</feature>
<keyword evidence="3" id="KW-1185">Reference proteome</keyword>
<evidence type="ECO:0008006" key="4">
    <source>
        <dbReference type="Google" id="ProtNLM"/>
    </source>
</evidence>
<feature type="region of interest" description="Disordered" evidence="1">
    <location>
        <begin position="461"/>
        <end position="485"/>
    </location>
</feature>
<evidence type="ECO:0000313" key="3">
    <source>
        <dbReference type="Proteomes" id="UP000807504"/>
    </source>
</evidence>
<evidence type="ECO:0000313" key="2">
    <source>
        <dbReference type="EMBL" id="KAF8788055.1"/>
    </source>
</evidence>
<proteinExistence type="predicted"/>
<dbReference type="Gene3D" id="2.10.25.10">
    <property type="entry name" value="Laminin"/>
    <property type="match status" value="1"/>
</dbReference>
<dbReference type="Proteomes" id="UP000807504">
    <property type="component" value="Unassembled WGS sequence"/>
</dbReference>
<comment type="caution">
    <text evidence="2">The sequence shown here is derived from an EMBL/GenBank/DDBJ whole genome shotgun (WGS) entry which is preliminary data.</text>
</comment>
<accession>A0A8T0FCI6</accession>
<feature type="region of interest" description="Disordered" evidence="1">
    <location>
        <begin position="616"/>
        <end position="665"/>
    </location>
</feature>
<sequence length="1057" mass="124784">MTNPKVAGTAEILRASQKDEEYMQYLRNLISDVTQKCLGIPLWIKWKDFSSVFSDALFYSLTTLSVAKNRASHLIHMLISEVEGKPVKHKPAGLQKANHFTNRSKASLGTLSNPKHYKRSSFIEQRRYSKDFAKDEFRRALDLDIDITKARSKGSHQNDRNKHHGQKKITDDRNKHHGQKKITDDWSKHYDQKNITGFFGGPSFMRGDNQTCKECIEEQKEIFRELSEKILKNEERAKSGIMRPAYKCDEWVPKSRTCWLNRNIGDTVTFILSFSSKLKRIPKVIWKQEFHERGKEERKHFVLQREMPTWNIVIGSKGHEMRVSPISEIDVDPNLFSASLADENDEDTASELFYRIRLIPSDLGFVYPGETLVLNMASFIALPLESLHYVWYMEKDSEFDALPSNMKSSPSGSVLTISELRKEQEGIMTCAVYSNLGILVAKKRFLIKELSSNDILMNPTNRSYSFQGKRNSQHSIMKRRKPEDDIEKSLKQLQLENSGLPTTKEGFEVDYNTDREESSFIDDLLESPPTDAHTLSKLFDKESSKSNKKTVKLPPPASAVKMDAIEQERKIRQDSLEFNEAQQQQQVQYQQQVPYYPQQQETQYQQQQEPQYQQQQESQYQQQQSQSQQSQYGQQQQPQYEQQQQPQYEQQQPQPQLQQEQQRQQYEQQLQEYEQKRLQQAQQQQYEQQRLQQEQQQQYEQQRLQQEQQQQYEQQRLQQEQQQRLQQEQQRQYEEQQLQQQQQQRLQQEQQQLQQEQRLQQEQQQKQEQRLKQEQEQQLQQEQKQRLQQEQQQRLLQEQQRLKQEQQRLQKEQQEQKRRLQQEQQRQLQQKLKQGLEKDTSSEQKDLSAIQNLSPSLTKYSMGQIQQPKENEYVKDESFLHRQRHSTELISPTQQMARPFGKENYPSKDFLNRSPSSNFPAERKPMPFNQKEYSSRNMSPSDKQFLDKKTMPFGQKEFSVQNVPSGEDDILSPEIFIENKESRPEDDISKIISRCKNDRECAGNAACIKSQASGFCRCLPNFHGNGISCWEDMVPRKTRTFSAVAVQDRTNTGILNF</sequence>
<feature type="region of interest" description="Disordered" evidence="1">
    <location>
        <begin position="538"/>
        <end position="562"/>
    </location>
</feature>